<keyword evidence="6" id="KW-1185">Reference proteome</keyword>
<dbReference type="SUPFAM" id="SSF54637">
    <property type="entry name" value="Thioesterase/thiol ester dehydrase-isomerase"/>
    <property type="match status" value="1"/>
</dbReference>
<dbReference type="CDD" id="cd03442">
    <property type="entry name" value="BFIT_BACH"/>
    <property type="match status" value="1"/>
</dbReference>
<dbReference type="EC" id="3.1.2.20" evidence="5"/>
<dbReference type="InterPro" id="IPR033120">
    <property type="entry name" value="HOTDOG_ACOT"/>
</dbReference>
<dbReference type="InterPro" id="IPR029069">
    <property type="entry name" value="HotDog_dom_sf"/>
</dbReference>
<dbReference type="PANTHER" id="PTHR11049:SF24">
    <property type="entry name" value="CYTOSOLIC ACYL COENZYME A THIOESTER HYDROLASE"/>
    <property type="match status" value="1"/>
</dbReference>
<accession>A0ABW3EH63</accession>
<name>A0ABW3EH63_9LACO</name>
<dbReference type="Gene3D" id="3.10.129.10">
    <property type="entry name" value="Hotdog Thioesterase"/>
    <property type="match status" value="1"/>
</dbReference>
<feature type="domain" description="HotDog ACOT-type" evidence="4">
    <location>
        <begin position="7"/>
        <end position="114"/>
    </location>
</feature>
<sequence length="155" mass="17318">MVKKSCQASLLVQQYHVQPQDLNSHQTLHGGRLLHWVDDQAALSARRFGHQLVVTGSVDRFDFIRPVPVATELTIHSFVSGVAARALEIYVYVLNEQHQLVASAFLSMVSMVAQPNWPQVQPESQLEQAVCAAYPQRYAANLAQRQANTAWQALL</sequence>
<evidence type="ECO:0000259" key="4">
    <source>
        <dbReference type="PROSITE" id="PS51770"/>
    </source>
</evidence>
<dbReference type="EMBL" id="JBHTIO010000062">
    <property type="protein sequence ID" value="MFD0898725.1"/>
    <property type="molecule type" value="Genomic_DNA"/>
</dbReference>
<dbReference type="InterPro" id="IPR006683">
    <property type="entry name" value="Thioestr_dom"/>
</dbReference>
<evidence type="ECO:0000313" key="6">
    <source>
        <dbReference type="Proteomes" id="UP001597104"/>
    </source>
</evidence>
<evidence type="ECO:0000313" key="5">
    <source>
        <dbReference type="EMBL" id="MFD0898725.1"/>
    </source>
</evidence>
<dbReference type="GO" id="GO:0047617">
    <property type="term" value="F:fatty acyl-CoA hydrolase activity"/>
    <property type="evidence" value="ECO:0007669"/>
    <property type="project" value="UniProtKB-EC"/>
</dbReference>
<dbReference type="PANTHER" id="PTHR11049">
    <property type="entry name" value="ACYL COENZYME A THIOESTER HYDROLASE"/>
    <property type="match status" value="1"/>
</dbReference>
<dbReference type="Proteomes" id="UP001597104">
    <property type="component" value="Unassembled WGS sequence"/>
</dbReference>
<dbReference type="InterPro" id="IPR040170">
    <property type="entry name" value="Cytosol_ACT"/>
</dbReference>
<proteinExistence type="inferred from homology"/>
<evidence type="ECO:0000256" key="2">
    <source>
        <dbReference type="ARBA" id="ARBA00022801"/>
    </source>
</evidence>
<reference evidence="6" key="1">
    <citation type="journal article" date="2019" name="Int. J. Syst. Evol. Microbiol.">
        <title>The Global Catalogue of Microorganisms (GCM) 10K type strain sequencing project: providing services to taxonomists for standard genome sequencing and annotation.</title>
        <authorList>
            <consortium name="The Broad Institute Genomics Platform"/>
            <consortium name="The Broad Institute Genome Sequencing Center for Infectious Disease"/>
            <person name="Wu L."/>
            <person name="Ma J."/>
        </authorList>
    </citation>
    <scope>NUCLEOTIDE SEQUENCE [LARGE SCALE GENOMIC DNA]</scope>
    <source>
        <strain evidence="6">CCM 8925</strain>
    </source>
</reference>
<organism evidence="5 6">
    <name type="scientific">Loigolactobacillus binensis</name>
    <dbReference type="NCBI Taxonomy" id="2559922"/>
    <lineage>
        <taxon>Bacteria</taxon>
        <taxon>Bacillati</taxon>
        <taxon>Bacillota</taxon>
        <taxon>Bacilli</taxon>
        <taxon>Lactobacillales</taxon>
        <taxon>Lactobacillaceae</taxon>
        <taxon>Loigolactobacillus</taxon>
    </lineage>
</organism>
<dbReference type="PROSITE" id="PS51770">
    <property type="entry name" value="HOTDOG_ACOT"/>
    <property type="match status" value="1"/>
</dbReference>
<dbReference type="Pfam" id="PF03061">
    <property type="entry name" value="4HBT"/>
    <property type="match status" value="1"/>
</dbReference>
<protein>
    <submittedName>
        <fullName evidence="5">Acyl-CoA thioesterase</fullName>
        <ecNumber evidence="5">3.1.2.20</ecNumber>
    </submittedName>
</protein>
<comment type="similarity">
    <text evidence="1">Belongs to the acyl coenzyme A hydrolase family.</text>
</comment>
<keyword evidence="2 3" id="KW-0378">Hydrolase</keyword>
<evidence type="ECO:0000256" key="1">
    <source>
        <dbReference type="ARBA" id="ARBA00010458"/>
    </source>
</evidence>
<dbReference type="RefSeq" id="WP_137638729.1">
    <property type="nucleotide sequence ID" value="NZ_BJDN01000036.1"/>
</dbReference>
<gene>
    <name evidence="5" type="ORF">ACFQZ7_13465</name>
</gene>
<comment type="caution">
    <text evidence="5">The sequence shown here is derived from an EMBL/GenBank/DDBJ whole genome shotgun (WGS) entry which is preliminary data.</text>
</comment>
<evidence type="ECO:0000256" key="3">
    <source>
        <dbReference type="PROSITE-ProRule" id="PRU01106"/>
    </source>
</evidence>